<dbReference type="SMART" id="SM00947">
    <property type="entry name" value="Pro_CA"/>
    <property type="match status" value="1"/>
</dbReference>
<evidence type="ECO:0000256" key="1">
    <source>
        <dbReference type="ARBA" id="ARBA00006217"/>
    </source>
</evidence>
<dbReference type="Proteomes" id="UP000249056">
    <property type="component" value="Unassembled WGS sequence"/>
</dbReference>
<dbReference type="InterPro" id="IPR036874">
    <property type="entry name" value="Carbonic_anhydrase_sf"/>
</dbReference>
<evidence type="ECO:0000313" key="10">
    <source>
        <dbReference type="EMBL" id="RAL65536.1"/>
    </source>
</evidence>
<dbReference type="GO" id="GO:0008270">
    <property type="term" value="F:zinc ion binding"/>
    <property type="evidence" value="ECO:0007669"/>
    <property type="project" value="UniProtKB-UniRule"/>
</dbReference>
<name>A0A395IZX5_9HELO</name>
<feature type="region of interest" description="Disordered" evidence="9">
    <location>
        <begin position="24"/>
        <end position="51"/>
    </location>
</feature>
<reference evidence="10 11" key="1">
    <citation type="submission" date="2018-06" db="EMBL/GenBank/DDBJ databases">
        <title>Genome Sequence of the Brown Rot Fungal Pathogen Monilinia fructigena.</title>
        <authorList>
            <person name="Landi L."/>
            <person name="De Miccolis Angelini R.M."/>
            <person name="Pollastro S."/>
            <person name="Abate D."/>
            <person name="Faretra F."/>
            <person name="Romanazzi G."/>
        </authorList>
    </citation>
    <scope>NUCLEOTIDE SEQUENCE [LARGE SCALE GENOMIC DNA]</scope>
    <source>
        <strain evidence="10 11">Mfrg269</strain>
    </source>
</reference>
<feature type="binding site" evidence="7">
    <location>
        <position position="61"/>
    </location>
    <ligand>
        <name>Zn(2+)</name>
        <dbReference type="ChEBI" id="CHEBI:29105"/>
    </ligand>
</feature>
<dbReference type="Pfam" id="PF00484">
    <property type="entry name" value="Pro_CA"/>
    <property type="match status" value="1"/>
</dbReference>
<evidence type="ECO:0000313" key="11">
    <source>
        <dbReference type="Proteomes" id="UP000249056"/>
    </source>
</evidence>
<dbReference type="PANTHER" id="PTHR11002:SF76">
    <property type="entry name" value="CARBONIC ANHYDRASE"/>
    <property type="match status" value="1"/>
</dbReference>
<protein>
    <recommendedName>
        <fullName evidence="2 8">Carbonic anhydrase</fullName>
        <ecNumber evidence="2 8">4.2.1.1</ecNumber>
    </recommendedName>
    <alternativeName>
        <fullName evidence="8">Carbonate dehydratase</fullName>
    </alternativeName>
</protein>
<dbReference type="SUPFAM" id="SSF53056">
    <property type="entry name" value="beta-carbonic anhydrase, cab"/>
    <property type="match status" value="1"/>
</dbReference>
<dbReference type="GO" id="GO:0005737">
    <property type="term" value="C:cytoplasm"/>
    <property type="evidence" value="ECO:0007669"/>
    <property type="project" value="TreeGrafter"/>
</dbReference>
<organism evidence="10 11">
    <name type="scientific">Monilinia fructigena</name>
    <dbReference type="NCBI Taxonomy" id="38457"/>
    <lineage>
        <taxon>Eukaryota</taxon>
        <taxon>Fungi</taxon>
        <taxon>Dikarya</taxon>
        <taxon>Ascomycota</taxon>
        <taxon>Pezizomycotina</taxon>
        <taxon>Leotiomycetes</taxon>
        <taxon>Helotiales</taxon>
        <taxon>Sclerotiniaceae</taxon>
        <taxon>Monilinia</taxon>
    </lineage>
</organism>
<keyword evidence="11" id="KW-1185">Reference proteome</keyword>
<dbReference type="GO" id="GO:0034599">
    <property type="term" value="P:cellular response to oxidative stress"/>
    <property type="evidence" value="ECO:0007669"/>
    <property type="project" value="TreeGrafter"/>
</dbReference>
<dbReference type="GO" id="GO:0071244">
    <property type="term" value="P:cellular response to carbon dioxide"/>
    <property type="evidence" value="ECO:0007669"/>
    <property type="project" value="TreeGrafter"/>
</dbReference>
<evidence type="ECO:0000256" key="6">
    <source>
        <dbReference type="ARBA" id="ARBA00048348"/>
    </source>
</evidence>
<dbReference type="GO" id="GO:0004089">
    <property type="term" value="F:carbonate dehydratase activity"/>
    <property type="evidence" value="ECO:0007669"/>
    <property type="project" value="UniProtKB-UniRule"/>
</dbReference>
<feature type="binding site" evidence="7">
    <location>
        <position position="119"/>
    </location>
    <ligand>
        <name>Zn(2+)</name>
        <dbReference type="ChEBI" id="CHEBI:29105"/>
    </ligand>
</feature>
<feature type="compositionally biased region" description="Low complexity" evidence="9">
    <location>
        <begin position="24"/>
        <end position="33"/>
    </location>
</feature>
<feature type="binding site" evidence="7">
    <location>
        <position position="59"/>
    </location>
    <ligand>
        <name>Zn(2+)</name>
        <dbReference type="ChEBI" id="CHEBI:29105"/>
    </ligand>
</feature>
<comment type="similarity">
    <text evidence="1 8">Belongs to the beta-class carbonic anhydrase family.</text>
</comment>
<comment type="cofactor">
    <cofactor evidence="7">
        <name>Zn(2+)</name>
        <dbReference type="ChEBI" id="CHEBI:29105"/>
    </cofactor>
    <text evidence="7">Binds 1 zinc ion per subunit.</text>
</comment>
<comment type="caution">
    <text evidence="10">The sequence shown here is derived from an EMBL/GenBank/DDBJ whole genome shotgun (WGS) entry which is preliminary data.</text>
</comment>
<feature type="binding site" evidence="7">
    <location>
        <position position="116"/>
    </location>
    <ligand>
        <name>Zn(2+)</name>
        <dbReference type="ChEBI" id="CHEBI:29105"/>
    </ligand>
</feature>
<comment type="function">
    <text evidence="8">Reversible hydration of carbon dioxide.</text>
</comment>
<dbReference type="AlphaFoldDB" id="A0A395IZX5"/>
<accession>A0A395IZX5</accession>
<evidence type="ECO:0000256" key="8">
    <source>
        <dbReference type="RuleBase" id="RU003956"/>
    </source>
</evidence>
<dbReference type="EC" id="4.2.1.1" evidence="2 8"/>
<gene>
    <name evidence="10" type="ORF">DID88_001101</name>
</gene>
<evidence type="ECO:0000256" key="7">
    <source>
        <dbReference type="PIRSR" id="PIRSR601765-1"/>
    </source>
</evidence>
<keyword evidence="3 7" id="KW-0479">Metal-binding</keyword>
<evidence type="ECO:0000256" key="3">
    <source>
        <dbReference type="ARBA" id="ARBA00022723"/>
    </source>
</evidence>
<evidence type="ECO:0000256" key="4">
    <source>
        <dbReference type="ARBA" id="ARBA00022833"/>
    </source>
</evidence>
<comment type="catalytic activity">
    <reaction evidence="6 8">
        <text>hydrogencarbonate + H(+) = CO2 + H2O</text>
        <dbReference type="Rhea" id="RHEA:10748"/>
        <dbReference type="ChEBI" id="CHEBI:15377"/>
        <dbReference type="ChEBI" id="CHEBI:15378"/>
        <dbReference type="ChEBI" id="CHEBI:16526"/>
        <dbReference type="ChEBI" id="CHEBI:17544"/>
        <dbReference type="EC" id="4.2.1.1"/>
    </reaction>
</comment>
<keyword evidence="4 7" id="KW-0862">Zinc</keyword>
<sequence>MTIPLPSLRYTVQPVPESLLQFTTTTTNDTSSSPPSPPPSRDSTTNPQESKENVLWIGCSDSLVSETDALTNVKRSEIFVHRNLGNRVSVGDTSSGSAIEWAVDVLKVQHIVVCGHYDCHLLEESESDSNNWYRDIIQLHQESDALEPPAQSPQSRNRHFMELYVLSEVGWLKQQPSVERAMEEWGYWFLKVRPNKVLTREARGTVVNNGYLVKG</sequence>
<proteinExistence type="inferred from homology"/>
<evidence type="ECO:0000256" key="9">
    <source>
        <dbReference type="SAM" id="MobiDB-lite"/>
    </source>
</evidence>
<dbReference type="Gene3D" id="3.40.1050.10">
    <property type="entry name" value="Carbonic anhydrase"/>
    <property type="match status" value="1"/>
</dbReference>
<dbReference type="InterPro" id="IPR001765">
    <property type="entry name" value="Carbonic_anhydrase"/>
</dbReference>
<dbReference type="PANTHER" id="PTHR11002">
    <property type="entry name" value="CARBONIC ANHYDRASE"/>
    <property type="match status" value="1"/>
</dbReference>
<dbReference type="OrthoDB" id="10248475at2759"/>
<evidence type="ECO:0000256" key="2">
    <source>
        <dbReference type="ARBA" id="ARBA00012925"/>
    </source>
</evidence>
<keyword evidence="5 8" id="KW-0456">Lyase</keyword>
<evidence type="ECO:0000256" key="5">
    <source>
        <dbReference type="ARBA" id="ARBA00023239"/>
    </source>
</evidence>
<dbReference type="EMBL" id="QKRW01000010">
    <property type="protein sequence ID" value="RAL65536.1"/>
    <property type="molecule type" value="Genomic_DNA"/>
</dbReference>